<dbReference type="EMBL" id="JAAKFY010000022">
    <property type="protein sequence ID" value="KAF3838467.1"/>
    <property type="molecule type" value="Genomic_DNA"/>
</dbReference>
<protein>
    <submittedName>
        <fullName evidence="1">Uncharacterized protein</fullName>
    </submittedName>
</protein>
<keyword evidence="2" id="KW-1185">Reference proteome</keyword>
<sequence>MISAQKKEDFGRSKIQRKKQNVYESVIQCLQVESPHYSLSLFAPGNLSPSSAVSSSLALSPSPAPSLSSSSTSPRLSPFSLAPSAFLLSLELKCIPLFFLYRFLQHCSITEVLDQDFGDLQFGCLFWLLSSQSAEETKAFRGVGQRLYHYPLSHCRQSILGCVCSTVFCFWLMRSKL</sequence>
<name>A0A7J5XPG2_DISMA</name>
<proteinExistence type="predicted"/>
<organism evidence="1 2">
    <name type="scientific">Dissostichus mawsoni</name>
    <name type="common">Antarctic cod</name>
    <dbReference type="NCBI Taxonomy" id="36200"/>
    <lineage>
        <taxon>Eukaryota</taxon>
        <taxon>Metazoa</taxon>
        <taxon>Chordata</taxon>
        <taxon>Craniata</taxon>
        <taxon>Vertebrata</taxon>
        <taxon>Euteleostomi</taxon>
        <taxon>Actinopterygii</taxon>
        <taxon>Neopterygii</taxon>
        <taxon>Teleostei</taxon>
        <taxon>Neoteleostei</taxon>
        <taxon>Acanthomorphata</taxon>
        <taxon>Eupercaria</taxon>
        <taxon>Perciformes</taxon>
        <taxon>Notothenioidei</taxon>
        <taxon>Nototheniidae</taxon>
        <taxon>Dissostichus</taxon>
    </lineage>
</organism>
<evidence type="ECO:0000313" key="2">
    <source>
        <dbReference type="Proteomes" id="UP000518266"/>
    </source>
</evidence>
<dbReference type="AlphaFoldDB" id="A0A7J5XPG2"/>
<evidence type="ECO:0000313" key="1">
    <source>
        <dbReference type="EMBL" id="KAF3838467.1"/>
    </source>
</evidence>
<reference evidence="1 2" key="1">
    <citation type="submission" date="2020-03" db="EMBL/GenBank/DDBJ databases">
        <title>Dissostichus mawsoni Genome sequencing and assembly.</title>
        <authorList>
            <person name="Park H."/>
        </authorList>
    </citation>
    <scope>NUCLEOTIDE SEQUENCE [LARGE SCALE GENOMIC DNA]</scope>
    <source>
        <strain evidence="1">DM0001</strain>
        <tissue evidence="1">Muscle</tissue>
    </source>
</reference>
<comment type="caution">
    <text evidence="1">The sequence shown here is derived from an EMBL/GenBank/DDBJ whole genome shotgun (WGS) entry which is preliminary data.</text>
</comment>
<accession>A0A7J5XPG2</accession>
<gene>
    <name evidence="1" type="ORF">F7725_010235</name>
</gene>
<dbReference type="Proteomes" id="UP000518266">
    <property type="component" value="Unassembled WGS sequence"/>
</dbReference>